<reference evidence="5" key="1">
    <citation type="submission" date="2021-08" db="EMBL/GenBank/DDBJ databases">
        <title>WGS assembly of Ceratopteris richardii.</title>
        <authorList>
            <person name="Marchant D.B."/>
            <person name="Chen G."/>
            <person name="Jenkins J."/>
            <person name="Shu S."/>
            <person name="Leebens-Mack J."/>
            <person name="Grimwood J."/>
            <person name="Schmutz J."/>
            <person name="Soltis P."/>
            <person name="Soltis D."/>
            <person name="Chen Z.-H."/>
        </authorList>
    </citation>
    <scope>NUCLEOTIDE SEQUENCE</scope>
    <source>
        <strain evidence="5">Whitten #5841</strain>
        <tissue evidence="5">Leaf</tissue>
    </source>
</reference>
<gene>
    <name evidence="5" type="ORF">KP509_37G009700</name>
</gene>
<dbReference type="InterPro" id="IPR012946">
    <property type="entry name" value="X8"/>
</dbReference>
<dbReference type="PANTHER" id="PTHR31044:SF57">
    <property type="entry name" value="CARBOHYDRATE-BINDING X8 DOMAIN SUPERFAMILY PROTEIN"/>
    <property type="match status" value="1"/>
</dbReference>
<dbReference type="GO" id="GO:0009506">
    <property type="term" value="C:plasmodesma"/>
    <property type="evidence" value="ECO:0007669"/>
    <property type="project" value="UniProtKB-ARBA"/>
</dbReference>
<dbReference type="EMBL" id="CM035442">
    <property type="protein sequence ID" value="KAH7279192.1"/>
    <property type="molecule type" value="Genomic_DNA"/>
</dbReference>
<dbReference type="Pfam" id="PF07983">
    <property type="entry name" value="X8"/>
    <property type="match status" value="1"/>
</dbReference>
<feature type="chain" id="PRO_5035829643" description="X8 domain-containing protein" evidence="3">
    <location>
        <begin position="23"/>
        <end position="129"/>
    </location>
</feature>
<evidence type="ECO:0000313" key="6">
    <source>
        <dbReference type="Proteomes" id="UP000825935"/>
    </source>
</evidence>
<dbReference type="Gene3D" id="1.20.58.1040">
    <property type="match status" value="1"/>
</dbReference>
<name>A0A8T2Q5H8_CERRI</name>
<proteinExistence type="predicted"/>
<feature type="domain" description="X8" evidence="4">
    <location>
        <begin position="41"/>
        <end position="126"/>
    </location>
</feature>
<sequence>MAFPAQILLCFSFFYVAALAYGYNDNTNGRGGDSQGTGQKLWCVANPSVPEEELSKNLNFACGEGGANCKALEPGGPCYQPNSVIAHASYAMNLYYQAHGRNYWNCYFHDTGLVVFTDPSYGSCKYPAQ</sequence>
<dbReference type="SMART" id="SM00768">
    <property type="entry name" value="X8"/>
    <property type="match status" value="1"/>
</dbReference>
<keyword evidence="6" id="KW-1185">Reference proteome</keyword>
<dbReference type="AlphaFoldDB" id="A0A8T2Q5H8"/>
<accession>A0A8T2Q5H8</accession>
<protein>
    <recommendedName>
        <fullName evidence="4">X8 domain-containing protein</fullName>
    </recommendedName>
</protein>
<dbReference type="InterPro" id="IPR044788">
    <property type="entry name" value="X8_dom_prot"/>
</dbReference>
<dbReference type="FunFam" id="1.20.58.1040:FF:000003">
    <property type="entry name" value="glucan endo-1,3-beta-glucosidase 7"/>
    <property type="match status" value="1"/>
</dbReference>
<dbReference type="PANTHER" id="PTHR31044">
    <property type="entry name" value="BETA-1,3 GLUCANASE"/>
    <property type="match status" value="1"/>
</dbReference>
<dbReference type="Proteomes" id="UP000825935">
    <property type="component" value="Chromosome 37"/>
</dbReference>
<keyword evidence="2" id="KW-1015">Disulfide bond</keyword>
<evidence type="ECO:0000256" key="3">
    <source>
        <dbReference type="SAM" id="SignalP"/>
    </source>
</evidence>
<feature type="signal peptide" evidence="3">
    <location>
        <begin position="1"/>
        <end position="22"/>
    </location>
</feature>
<comment type="caution">
    <text evidence="5">The sequence shown here is derived from an EMBL/GenBank/DDBJ whole genome shotgun (WGS) entry which is preliminary data.</text>
</comment>
<dbReference type="OMA" id="GHWCIAN"/>
<evidence type="ECO:0000313" key="5">
    <source>
        <dbReference type="EMBL" id="KAH7279192.1"/>
    </source>
</evidence>
<evidence type="ECO:0000256" key="1">
    <source>
        <dbReference type="ARBA" id="ARBA00022729"/>
    </source>
</evidence>
<dbReference type="OrthoDB" id="2019109at2759"/>
<keyword evidence="1 3" id="KW-0732">Signal</keyword>
<evidence type="ECO:0000256" key="2">
    <source>
        <dbReference type="ARBA" id="ARBA00023157"/>
    </source>
</evidence>
<evidence type="ECO:0000259" key="4">
    <source>
        <dbReference type="SMART" id="SM00768"/>
    </source>
</evidence>
<organism evidence="5 6">
    <name type="scientific">Ceratopteris richardii</name>
    <name type="common">Triangle waterfern</name>
    <dbReference type="NCBI Taxonomy" id="49495"/>
    <lineage>
        <taxon>Eukaryota</taxon>
        <taxon>Viridiplantae</taxon>
        <taxon>Streptophyta</taxon>
        <taxon>Embryophyta</taxon>
        <taxon>Tracheophyta</taxon>
        <taxon>Polypodiopsida</taxon>
        <taxon>Polypodiidae</taxon>
        <taxon>Polypodiales</taxon>
        <taxon>Pteridineae</taxon>
        <taxon>Pteridaceae</taxon>
        <taxon>Parkerioideae</taxon>
        <taxon>Ceratopteris</taxon>
    </lineage>
</organism>